<protein>
    <submittedName>
        <fullName evidence="3">Diheme cytochrome c</fullName>
    </submittedName>
</protein>
<proteinExistence type="predicted"/>
<dbReference type="InterPro" id="IPR036280">
    <property type="entry name" value="Multihaem_cyt_sf"/>
</dbReference>
<reference evidence="3 4" key="1">
    <citation type="submission" date="2019-02" db="EMBL/GenBank/DDBJ databases">
        <title>Genomic Encyclopedia of Type Strains, Phase IV (KMG-IV): sequencing the most valuable type-strain genomes for metagenomic binning, comparative biology and taxonomic classification.</title>
        <authorList>
            <person name="Goeker M."/>
        </authorList>
    </citation>
    <scope>NUCLEOTIDE SEQUENCE [LARGE SCALE GENOMIC DNA]</scope>
    <source>
        <strain evidence="3 4">DSM 21223</strain>
    </source>
</reference>
<dbReference type="RefSeq" id="WP_014237303.1">
    <property type="nucleotide sequence ID" value="NZ_SHKM01000001.1"/>
</dbReference>
<dbReference type="Proteomes" id="UP000292136">
    <property type="component" value="Unassembled WGS sequence"/>
</dbReference>
<accession>A0ABY0IT33</accession>
<keyword evidence="2" id="KW-0732">Signal</keyword>
<feature type="region of interest" description="Disordered" evidence="1">
    <location>
        <begin position="111"/>
        <end position="159"/>
    </location>
</feature>
<sequence>MKTLQSLSLATLLLAGGAWAGDHRYALSPTYAAECGSCHVAYPPALMDAAGWKVTLQQLERHFGSDASLEPQAQREIASLLQAQASTRSAHEGKGAAPRLTTTAWFQRKHRPEELRGYPLPKVPAGARATPMAQCQQCHRRAEQGDFGEGSLQPADGRR</sequence>
<feature type="signal peptide" evidence="2">
    <location>
        <begin position="1"/>
        <end position="20"/>
    </location>
</feature>
<gene>
    <name evidence="3" type="ORF">EV678_0441</name>
</gene>
<feature type="chain" id="PRO_5046170667" evidence="2">
    <location>
        <begin position="21"/>
        <end position="159"/>
    </location>
</feature>
<dbReference type="InterPro" id="IPR018588">
    <property type="entry name" value="Dihaem_cytochrome-c"/>
</dbReference>
<evidence type="ECO:0000256" key="1">
    <source>
        <dbReference type="SAM" id="MobiDB-lite"/>
    </source>
</evidence>
<dbReference type="Pfam" id="PF09626">
    <property type="entry name" value="DHC"/>
    <property type="match status" value="1"/>
</dbReference>
<evidence type="ECO:0000256" key="2">
    <source>
        <dbReference type="SAM" id="SignalP"/>
    </source>
</evidence>
<dbReference type="SUPFAM" id="SSF48695">
    <property type="entry name" value="Multiheme cytochromes"/>
    <property type="match status" value="1"/>
</dbReference>
<comment type="caution">
    <text evidence="3">The sequence shown here is derived from an EMBL/GenBank/DDBJ whole genome shotgun (WGS) entry which is preliminary data.</text>
</comment>
<keyword evidence="4" id="KW-1185">Reference proteome</keyword>
<evidence type="ECO:0000313" key="3">
    <source>
        <dbReference type="EMBL" id="RZT89648.1"/>
    </source>
</evidence>
<name>A0ABY0IT33_9RHOO</name>
<evidence type="ECO:0000313" key="4">
    <source>
        <dbReference type="Proteomes" id="UP000292136"/>
    </source>
</evidence>
<organism evidence="3 4">
    <name type="scientific">Azospira oryzae</name>
    <dbReference type="NCBI Taxonomy" id="146939"/>
    <lineage>
        <taxon>Bacteria</taxon>
        <taxon>Pseudomonadati</taxon>
        <taxon>Pseudomonadota</taxon>
        <taxon>Betaproteobacteria</taxon>
        <taxon>Rhodocyclales</taxon>
        <taxon>Rhodocyclaceae</taxon>
        <taxon>Azospira</taxon>
    </lineage>
</organism>
<dbReference type="EMBL" id="SHKM01000001">
    <property type="protein sequence ID" value="RZT89648.1"/>
    <property type="molecule type" value="Genomic_DNA"/>
</dbReference>